<dbReference type="Proteomes" id="UP000241462">
    <property type="component" value="Unassembled WGS sequence"/>
</dbReference>
<dbReference type="AlphaFoldDB" id="A0A2T2ZS09"/>
<organism evidence="1 2">
    <name type="scientific">Coniella lustricola</name>
    <dbReference type="NCBI Taxonomy" id="2025994"/>
    <lineage>
        <taxon>Eukaryota</taxon>
        <taxon>Fungi</taxon>
        <taxon>Dikarya</taxon>
        <taxon>Ascomycota</taxon>
        <taxon>Pezizomycotina</taxon>
        <taxon>Sordariomycetes</taxon>
        <taxon>Sordariomycetidae</taxon>
        <taxon>Diaporthales</taxon>
        <taxon>Schizoparmaceae</taxon>
        <taxon>Coniella</taxon>
    </lineage>
</organism>
<keyword evidence="2" id="KW-1185">Reference proteome</keyword>
<protein>
    <submittedName>
        <fullName evidence="1">Uncharacterized protein</fullName>
    </submittedName>
</protein>
<proteinExistence type="predicted"/>
<gene>
    <name evidence="1" type="ORF">BD289DRAFT_224482</name>
</gene>
<accession>A0A2T2ZS09</accession>
<name>A0A2T2ZS09_9PEZI</name>
<dbReference type="InParanoid" id="A0A2T2ZS09"/>
<evidence type="ECO:0000313" key="1">
    <source>
        <dbReference type="EMBL" id="PSR74299.1"/>
    </source>
</evidence>
<sequence length="163" mass="17543">MGPQSRARDATSTPLCPFCLLSGDPFTDTGCGARFIHTLRCGKCPFDGAIPPSQAIKPAKRAKRAAQQFPFFFLSSLFPLNCIHSFLSRTSSRKGLWGGGETARDDSALGFFCFTGCISRLPISSGLSTIIGSDIPRPHVSTTNPIYDLTNITITTQTPHNST</sequence>
<evidence type="ECO:0000313" key="2">
    <source>
        <dbReference type="Proteomes" id="UP000241462"/>
    </source>
</evidence>
<reference evidence="1 2" key="1">
    <citation type="journal article" date="2018" name="Mycol. Prog.">
        <title>Coniella lustricola, a new species from submerged detritus.</title>
        <authorList>
            <person name="Raudabaugh D.B."/>
            <person name="Iturriaga T."/>
            <person name="Carver A."/>
            <person name="Mondo S."/>
            <person name="Pangilinan J."/>
            <person name="Lipzen A."/>
            <person name="He G."/>
            <person name="Amirebrahimi M."/>
            <person name="Grigoriev I.V."/>
            <person name="Miller A.N."/>
        </authorList>
    </citation>
    <scope>NUCLEOTIDE SEQUENCE [LARGE SCALE GENOMIC DNA]</scope>
    <source>
        <strain evidence="1 2">B22-T-1</strain>
    </source>
</reference>
<dbReference type="EMBL" id="KZ678886">
    <property type="protein sequence ID" value="PSR74299.1"/>
    <property type="molecule type" value="Genomic_DNA"/>
</dbReference>